<gene>
    <name evidence="1" type="ORF">KGA66_08760</name>
</gene>
<dbReference type="GO" id="GO:0005524">
    <property type="term" value="F:ATP binding"/>
    <property type="evidence" value="ECO:0007669"/>
    <property type="project" value="UniProtKB-KW"/>
</dbReference>
<name>A0A8J7WIY5_9ACTN</name>
<accession>A0A8J7WIY5</accession>
<dbReference type="InterPro" id="IPR027417">
    <property type="entry name" value="P-loop_NTPase"/>
</dbReference>
<dbReference type="Gene3D" id="3.40.50.300">
    <property type="entry name" value="P-loop containing nucleotide triphosphate hydrolases"/>
    <property type="match status" value="1"/>
</dbReference>
<dbReference type="SUPFAM" id="SSF52540">
    <property type="entry name" value="P-loop containing nucleoside triphosphate hydrolases"/>
    <property type="match status" value="1"/>
</dbReference>
<protein>
    <submittedName>
        <fullName evidence="1">ATP-binding protein</fullName>
    </submittedName>
</protein>
<evidence type="ECO:0000313" key="2">
    <source>
        <dbReference type="Proteomes" id="UP000677913"/>
    </source>
</evidence>
<dbReference type="AlphaFoldDB" id="A0A8J7WIY5"/>
<comment type="caution">
    <text evidence="1">The sequence shown here is derived from an EMBL/GenBank/DDBJ whole genome shotgun (WGS) entry which is preliminary data.</text>
</comment>
<dbReference type="RefSeq" id="WP_211466538.1">
    <property type="nucleotide sequence ID" value="NZ_JAGSXH010000021.1"/>
</dbReference>
<sequence length="203" mass="22145">MGDHDSAPVWIVAGAPGAGKTTVGELLATRLDPHPAVLDKDTVYGSFVAAILAAAGREPGEREGEWYDAHVKPHEYQGLTATAREIRRHGCPVLLIAPFTGQIRDPRRWTEWTGLLGGGQVRLVWVSCEPAVLRERLLARASERDGAKLAAYTQFVERMRPDEPPPVAHFPVHNTSDRNGVWPPPALTEQIGRLLEEVNGANG</sequence>
<keyword evidence="2" id="KW-1185">Reference proteome</keyword>
<dbReference type="EMBL" id="JAGSXH010000021">
    <property type="protein sequence ID" value="MBS2963133.1"/>
    <property type="molecule type" value="Genomic_DNA"/>
</dbReference>
<keyword evidence="1" id="KW-0547">Nucleotide-binding</keyword>
<organism evidence="1 2">
    <name type="scientific">Actinocrinis puniceicyclus</name>
    <dbReference type="NCBI Taxonomy" id="977794"/>
    <lineage>
        <taxon>Bacteria</taxon>
        <taxon>Bacillati</taxon>
        <taxon>Actinomycetota</taxon>
        <taxon>Actinomycetes</taxon>
        <taxon>Catenulisporales</taxon>
        <taxon>Actinospicaceae</taxon>
        <taxon>Actinocrinis</taxon>
    </lineage>
</organism>
<dbReference type="Pfam" id="PF13671">
    <property type="entry name" value="AAA_33"/>
    <property type="match status" value="1"/>
</dbReference>
<proteinExistence type="predicted"/>
<dbReference type="Proteomes" id="UP000677913">
    <property type="component" value="Unassembled WGS sequence"/>
</dbReference>
<keyword evidence="1" id="KW-0067">ATP-binding</keyword>
<reference evidence="1" key="1">
    <citation type="submission" date="2021-04" db="EMBL/GenBank/DDBJ databases">
        <title>Genome based classification of Actinospica acidithermotolerans sp. nov., an actinobacterium isolated from an Indonesian hot spring.</title>
        <authorList>
            <person name="Kusuma A.B."/>
            <person name="Putra K.E."/>
            <person name="Nafisah S."/>
            <person name="Loh J."/>
            <person name="Nouioui I."/>
            <person name="Goodfellow M."/>
        </authorList>
    </citation>
    <scope>NUCLEOTIDE SEQUENCE</scope>
    <source>
        <strain evidence="1">DSM 45618</strain>
    </source>
</reference>
<evidence type="ECO:0000313" key="1">
    <source>
        <dbReference type="EMBL" id="MBS2963133.1"/>
    </source>
</evidence>